<comment type="caution">
    <text evidence="13">The sequence shown here is derived from an EMBL/GenBank/DDBJ whole genome shotgun (WGS) entry which is preliminary data.</text>
</comment>
<feature type="transmembrane region" description="Helical" evidence="11">
    <location>
        <begin position="79"/>
        <end position="98"/>
    </location>
</feature>
<keyword evidence="7" id="KW-0406">Ion transport</keyword>
<dbReference type="GO" id="GO:0052851">
    <property type="term" value="F:ferric-chelate reductase (NADPH) activity"/>
    <property type="evidence" value="ECO:0007669"/>
    <property type="project" value="UniProtKB-EC"/>
</dbReference>
<dbReference type="GO" id="GO:0005886">
    <property type="term" value="C:plasma membrane"/>
    <property type="evidence" value="ECO:0007669"/>
    <property type="project" value="UniProtKB-SubCell"/>
</dbReference>
<dbReference type="SFLD" id="SFLDG01168">
    <property type="entry name" value="Ferric_reductase_subgroup_(FRE"/>
    <property type="match status" value="1"/>
</dbReference>
<evidence type="ECO:0000256" key="6">
    <source>
        <dbReference type="ARBA" id="ARBA00022989"/>
    </source>
</evidence>
<protein>
    <recommendedName>
        <fullName evidence="2">ferric-chelate reductase (NADPH)</fullName>
        <ecNumber evidence="2">1.16.1.9</ecNumber>
    </recommendedName>
</protein>
<dbReference type="PROSITE" id="PS51384">
    <property type="entry name" value="FAD_FR"/>
    <property type="match status" value="1"/>
</dbReference>
<evidence type="ECO:0000259" key="12">
    <source>
        <dbReference type="PROSITE" id="PS51384"/>
    </source>
</evidence>
<evidence type="ECO:0000256" key="5">
    <source>
        <dbReference type="ARBA" id="ARBA00022692"/>
    </source>
</evidence>
<keyword evidence="8 11" id="KW-0472">Membrane</keyword>
<evidence type="ECO:0000256" key="11">
    <source>
        <dbReference type="SAM" id="Phobius"/>
    </source>
</evidence>
<gene>
    <name evidence="13" type="ORF">MKK02DRAFT_7981</name>
</gene>
<dbReference type="Pfam" id="PF01794">
    <property type="entry name" value="Ferric_reduct"/>
    <property type="match status" value="1"/>
</dbReference>
<evidence type="ECO:0000256" key="8">
    <source>
        <dbReference type="ARBA" id="ARBA00023136"/>
    </source>
</evidence>
<dbReference type="InterPro" id="IPR017927">
    <property type="entry name" value="FAD-bd_FR_type"/>
</dbReference>
<evidence type="ECO:0000256" key="7">
    <source>
        <dbReference type="ARBA" id="ARBA00023065"/>
    </source>
</evidence>
<feature type="transmembrane region" description="Helical" evidence="11">
    <location>
        <begin position="12"/>
        <end position="33"/>
    </location>
</feature>
<dbReference type="PANTHER" id="PTHR32361">
    <property type="entry name" value="FERRIC/CUPRIC REDUCTASE TRANSMEMBRANE COMPONENT"/>
    <property type="match status" value="1"/>
</dbReference>
<evidence type="ECO:0000256" key="3">
    <source>
        <dbReference type="ARBA" id="ARBA00022448"/>
    </source>
</evidence>
<evidence type="ECO:0000256" key="2">
    <source>
        <dbReference type="ARBA" id="ARBA00012668"/>
    </source>
</evidence>
<evidence type="ECO:0000256" key="4">
    <source>
        <dbReference type="ARBA" id="ARBA00022475"/>
    </source>
</evidence>
<dbReference type="GO" id="GO:0006879">
    <property type="term" value="P:intracellular iron ion homeostasis"/>
    <property type="evidence" value="ECO:0007669"/>
    <property type="project" value="TreeGrafter"/>
</dbReference>
<keyword evidence="4" id="KW-1003">Cell membrane</keyword>
<dbReference type="AlphaFoldDB" id="A0AA38HC60"/>
<proteinExistence type="predicted"/>
<comment type="catalytic activity">
    <reaction evidence="10">
        <text>2 a Fe(II)-siderophore + NADP(+) + H(+) = 2 a Fe(III)-siderophore + NADPH</text>
        <dbReference type="Rhea" id="RHEA:28795"/>
        <dbReference type="Rhea" id="RHEA-COMP:11342"/>
        <dbReference type="Rhea" id="RHEA-COMP:11344"/>
        <dbReference type="ChEBI" id="CHEBI:15378"/>
        <dbReference type="ChEBI" id="CHEBI:29033"/>
        <dbReference type="ChEBI" id="CHEBI:29034"/>
        <dbReference type="ChEBI" id="CHEBI:57783"/>
        <dbReference type="ChEBI" id="CHEBI:58349"/>
        <dbReference type="EC" id="1.16.1.9"/>
    </reaction>
</comment>
<dbReference type="Pfam" id="PF08022">
    <property type="entry name" value="FAD_binding_8"/>
    <property type="match status" value="1"/>
</dbReference>
<feature type="non-terminal residue" evidence="13">
    <location>
        <position position="1"/>
    </location>
</feature>
<sequence>LTILAEWDTEALSIQTGWMAIAQIPLIIALAGKNNFISLLTGLSYEKLNFLHRAAGRVCLLCSWLHVVGYLFLLGGVSLGMTSILALSLMYIVSMRWVRRRIYEFFLVAHICFAALFLAGVIMHWSAVDIWIYPGIALWAADRLLRIARLFLPTLSLFSASTPLASTGTITLLTPSTIKLTLPTRTTWKAGQHFYVLLPTLSRLPWETHPFTAAGIPGDGEVSFVIRVRDGMTGRMKAAVKEGNTGSVQGRVEGPYGGSGCLRGVDGVVIFAGGSGISFAVAHLLQIAADAKAGKTACRHANVIWMVKSKRELA</sequence>
<dbReference type="InterPro" id="IPR039261">
    <property type="entry name" value="FNR_nucleotide-bd"/>
</dbReference>
<keyword evidence="3" id="KW-0813">Transport</keyword>
<dbReference type="SFLD" id="SFLDS00052">
    <property type="entry name" value="Ferric_Reductase_Domain"/>
    <property type="match status" value="1"/>
</dbReference>
<keyword evidence="14" id="KW-1185">Reference proteome</keyword>
<feature type="non-terminal residue" evidence="13">
    <location>
        <position position="314"/>
    </location>
</feature>
<dbReference type="GeneID" id="77732904"/>
<name>A0AA38HC60_9TREE</name>
<dbReference type="InterPro" id="IPR013130">
    <property type="entry name" value="Fe3_Rdtase_TM_dom"/>
</dbReference>
<dbReference type="Gene3D" id="2.40.30.10">
    <property type="entry name" value="Translation factors"/>
    <property type="match status" value="1"/>
</dbReference>
<evidence type="ECO:0000256" key="9">
    <source>
        <dbReference type="ARBA" id="ARBA00023180"/>
    </source>
</evidence>
<dbReference type="PANTHER" id="PTHR32361:SF9">
    <property type="entry name" value="FERRIC REDUCTASE TRANSMEMBRANE COMPONENT 3-RELATED"/>
    <property type="match status" value="1"/>
</dbReference>
<evidence type="ECO:0000256" key="1">
    <source>
        <dbReference type="ARBA" id="ARBA00004651"/>
    </source>
</evidence>
<dbReference type="GO" id="GO:0015677">
    <property type="term" value="P:copper ion import"/>
    <property type="evidence" value="ECO:0007669"/>
    <property type="project" value="TreeGrafter"/>
</dbReference>
<dbReference type="InterPro" id="IPR017938">
    <property type="entry name" value="Riboflavin_synthase-like_b-brl"/>
</dbReference>
<keyword evidence="6 11" id="KW-1133">Transmembrane helix</keyword>
<dbReference type="Proteomes" id="UP001164286">
    <property type="component" value="Unassembled WGS sequence"/>
</dbReference>
<dbReference type="GO" id="GO:0006826">
    <property type="term" value="P:iron ion transport"/>
    <property type="evidence" value="ECO:0007669"/>
    <property type="project" value="TreeGrafter"/>
</dbReference>
<dbReference type="SUPFAM" id="SSF63380">
    <property type="entry name" value="Riboflavin synthase domain-like"/>
    <property type="match status" value="1"/>
</dbReference>
<evidence type="ECO:0000313" key="13">
    <source>
        <dbReference type="EMBL" id="KAI9637640.1"/>
    </source>
</evidence>
<organism evidence="13 14">
    <name type="scientific">Dioszegia hungarica</name>
    <dbReference type="NCBI Taxonomy" id="4972"/>
    <lineage>
        <taxon>Eukaryota</taxon>
        <taxon>Fungi</taxon>
        <taxon>Dikarya</taxon>
        <taxon>Basidiomycota</taxon>
        <taxon>Agaricomycotina</taxon>
        <taxon>Tremellomycetes</taxon>
        <taxon>Tremellales</taxon>
        <taxon>Bulleribasidiaceae</taxon>
        <taxon>Dioszegia</taxon>
    </lineage>
</organism>
<dbReference type="InterPro" id="IPR051410">
    <property type="entry name" value="Ferric/Cupric_Reductase"/>
</dbReference>
<dbReference type="Gene3D" id="3.40.50.80">
    <property type="entry name" value="Nucleotide-binding domain of ferredoxin-NADP reductase (FNR) module"/>
    <property type="match status" value="1"/>
</dbReference>
<feature type="domain" description="FAD-binding FR-type" evidence="12">
    <location>
        <begin position="137"/>
        <end position="262"/>
    </location>
</feature>
<dbReference type="InterPro" id="IPR013112">
    <property type="entry name" value="FAD-bd_8"/>
</dbReference>
<dbReference type="EMBL" id="JAKWFO010000004">
    <property type="protein sequence ID" value="KAI9637640.1"/>
    <property type="molecule type" value="Genomic_DNA"/>
</dbReference>
<keyword evidence="5 11" id="KW-0812">Transmembrane</keyword>
<accession>A0AA38HC60</accession>
<evidence type="ECO:0000256" key="10">
    <source>
        <dbReference type="ARBA" id="ARBA00048483"/>
    </source>
</evidence>
<dbReference type="EC" id="1.16.1.9" evidence="2"/>
<feature type="transmembrane region" description="Helical" evidence="11">
    <location>
        <begin position="105"/>
        <end position="125"/>
    </location>
</feature>
<evidence type="ECO:0000313" key="14">
    <source>
        <dbReference type="Proteomes" id="UP001164286"/>
    </source>
</evidence>
<dbReference type="RefSeq" id="XP_052947417.1">
    <property type="nucleotide sequence ID" value="XM_053093699.1"/>
</dbReference>
<reference evidence="13" key="1">
    <citation type="journal article" date="2022" name="G3 (Bethesda)">
        <title>High quality genome of the basidiomycete yeast Dioszegia hungarica PDD-24b-2 isolated from cloud water.</title>
        <authorList>
            <person name="Jarrige D."/>
            <person name="Haridas S."/>
            <person name="Bleykasten-Grosshans C."/>
            <person name="Joly M."/>
            <person name="Nadalig T."/>
            <person name="Sancelme M."/>
            <person name="Vuilleumier S."/>
            <person name="Grigoriev I.V."/>
            <person name="Amato P."/>
            <person name="Bringel F."/>
        </authorList>
    </citation>
    <scope>NUCLEOTIDE SEQUENCE</scope>
    <source>
        <strain evidence="13">PDD-24b-2</strain>
    </source>
</reference>
<comment type="subcellular location">
    <subcellularLocation>
        <location evidence="1">Cell membrane</location>
        <topology evidence="1">Multi-pass membrane protein</topology>
    </subcellularLocation>
</comment>
<keyword evidence="9" id="KW-0325">Glycoprotein</keyword>
<dbReference type="CDD" id="cd06186">
    <property type="entry name" value="NOX_Duox_like_FAD_NADP"/>
    <property type="match status" value="1"/>
</dbReference>